<dbReference type="AlphaFoldDB" id="A0A1G5CTK8"/>
<accession>A0A1G5CTK8</accession>
<dbReference type="Pfam" id="PF09338">
    <property type="entry name" value="Gly_reductase"/>
    <property type="match status" value="1"/>
</dbReference>
<dbReference type="RefSeq" id="WP_091540140.1">
    <property type="nucleotide sequence ID" value="NZ_FMUS01000003.1"/>
</dbReference>
<proteinExistence type="predicted"/>
<sequence length="436" mass="48287">MRLTRRYYHVKDVKWRDEISFNDGILSISKKQLLDEISPLMKSIDSIDFEIAKPGESCRIIHALDAIQPMYKVSGNGYSYPGYFGKAETVGEGDTNLLKGFSIIQSAPLPWETTSASSGLLYPRDAIIDMSGEIAGISPFSQTINLVMIYKLKEGKSSAEYDNDIRLCSLKVSEILAKTTLLREPDEKELFALDELNSNLPNVVLVWQCQNQGVYSNTNLYGQNIDNLVPTLLHPNEMLDGCIVSGNYVWPAFKVPTYLHVNHPILLELYRQHGETINFKGVIFSRSHNPTNWHKERSANFCVKLAKQLEAQGLIMAWEGGGNAAVDGMLTIQAAEKNGIKATTITFEFGGIDGTEGILLVDDVPEADAVISGGSIEKQYILSKMDRVVGGDVLRLNKESGGLFPSAYDSYTFDNTTHLYCSGNQAGHSKLFAESY</sequence>
<evidence type="ECO:0000313" key="2">
    <source>
        <dbReference type="EMBL" id="SCY05793.1"/>
    </source>
</evidence>
<organism evidence="2 3">
    <name type="scientific">Alkaliphilus peptidifermentans DSM 18978</name>
    <dbReference type="NCBI Taxonomy" id="1120976"/>
    <lineage>
        <taxon>Bacteria</taxon>
        <taxon>Bacillati</taxon>
        <taxon>Bacillota</taxon>
        <taxon>Clostridia</taxon>
        <taxon>Peptostreptococcales</taxon>
        <taxon>Natronincolaceae</taxon>
        <taxon>Alkaliphilus</taxon>
    </lineage>
</organism>
<evidence type="ECO:0000256" key="1">
    <source>
        <dbReference type="ARBA" id="ARBA00023002"/>
    </source>
</evidence>
<protein>
    <submittedName>
        <fullName evidence="2">Glycine reductase</fullName>
    </submittedName>
</protein>
<evidence type="ECO:0000313" key="3">
    <source>
        <dbReference type="Proteomes" id="UP000198636"/>
    </source>
</evidence>
<keyword evidence="3" id="KW-1185">Reference proteome</keyword>
<dbReference type="EMBL" id="FMUS01000003">
    <property type="protein sequence ID" value="SCY05793.1"/>
    <property type="molecule type" value="Genomic_DNA"/>
</dbReference>
<reference evidence="2 3" key="1">
    <citation type="submission" date="2016-10" db="EMBL/GenBank/DDBJ databases">
        <authorList>
            <person name="de Groot N.N."/>
        </authorList>
    </citation>
    <scope>NUCLEOTIDE SEQUENCE [LARGE SCALE GENOMIC DNA]</scope>
    <source>
        <strain evidence="2 3">DSM 18978</strain>
    </source>
</reference>
<name>A0A1G5CTK8_9FIRM</name>
<dbReference type="OrthoDB" id="5808629at2"/>
<dbReference type="Proteomes" id="UP000198636">
    <property type="component" value="Unassembled WGS sequence"/>
</dbReference>
<keyword evidence="1" id="KW-0560">Oxidoreductase</keyword>
<gene>
    <name evidence="2" type="ORF">SAMN03080606_00764</name>
</gene>
<dbReference type="GO" id="GO:0050485">
    <property type="term" value="F:oxidoreductase activity, acting on X-H and Y-H to form an X-Y bond, with a disulfide as acceptor"/>
    <property type="evidence" value="ECO:0007669"/>
    <property type="project" value="InterPro"/>
</dbReference>
<dbReference type="InterPro" id="IPR015417">
    <property type="entry name" value="Gly_reductase_pB_sua/b"/>
</dbReference>
<dbReference type="STRING" id="1120976.SAMN03080606_00764"/>